<feature type="region of interest" description="Disordered" evidence="1">
    <location>
        <begin position="153"/>
        <end position="172"/>
    </location>
</feature>
<evidence type="ECO:0000256" key="2">
    <source>
        <dbReference type="SAM" id="SignalP"/>
    </source>
</evidence>
<sequence>MSKLMIIQPGAPITVALICVAGSSLLPIASADPMPNGYDVSCKQVNPTQVTCSISGCPRVKEDEAGDVVHTRVNALPQNEIGKACNSTATETVNTSSGFSYAVQGCRKHSLSSDDCGAWSNYTYTPPAAAAPAPVPNSDKPVRCTAGGYTLPPGSDCSKTPNPNRPAPPPGPNVVVAPDQENNAMNFVVTNKSPAGVDVQCKYQATKVKGPFNWPGGITKSFSLKSGDTQKLPFPGLPLNTTYHVAIDCRSDNGGSVFTQDFTG</sequence>
<protein>
    <submittedName>
        <fullName evidence="3">Uncharacterized protein</fullName>
    </submittedName>
</protein>
<reference evidence="3 4" key="1">
    <citation type="journal article" date="2019" name="Emerg. Microbes Infect.">
        <title>Comprehensive subspecies identification of 175 nontuberculous mycobacteria species based on 7547 genomic profiles.</title>
        <authorList>
            <person name="Matsumoto Y."/>
            <person name="Kinjo T."/>
            <person name="Motooka D."/>
            <person name="Nabeya D."/>
            <person name="Jung N."/>
            <person name="Uechi K."/>
            <person name="Horii T."/>
            <person name="Iida T."/>
            <person name="Fujita J."/>
            <person name="Nakamura S."/>
        </authorList>
    </citation>
    <scope>NUCLEOTIDE SEQUENCE [LARGE SCALE GENOMIC DNA]</scope>
    <source>
        <strain evidence="3 4">JCM 14738</strain>
    </source>
</reference>
<evidence type="ECO:0000313" key="3">
    <source>
        <dbReference type="EMBL" id="BBZ37062.1"/>
    </source>
</evidence>
<dbReference type="EMBL" id="AP022613">
    <property type="protein sequence ID" value="BBZ37062.1"/>
    <property type="molecule type" value="Genomic_DNA"/>
</dbReference>
<dbReference type="RefSeq" id="WP_085233738.1">
    <property type="nucleotide sequence ID" value="NZ_AP022613.1"/>
</dbReference>
<keyword evidence="4" id="KW-1185">Reference proteome</keyword>
<feature type="compositionally biased region" description="Pro residues" evidence="1">
    <location>
        <begin position="163"/>
        <end position="172"/>
    </location>
</feature>
<gene>
    <name evidence="3" type="ORF">MCNS_01250</name>
</gene>
<feature type="signal peptide" evidence="2">
    <location>
        <begin position="1"/>
        <end position="31"/>
    </location>
</feature>
<proteinExistence type="predicted"/>
<dbReference type="AlphaFoldDB" id="A0A1X1T6N3"/>
<name>A0A1X1T6N3_9MYCO</name>
<organism evidence="3 4">
    <name type="scientific">Mycobacterium conspicuum</name>
    <dbReference type="NCBI Taxonomy" id="44010"/>
    <lineage>
        <taxon>Bacteria</taxon>
        <taxon>Bacillati</taxon>
        <taxon>Actinomycetota</taxon>
        <taxon>Actinomycetes</taxon>
        <taxon>Mycobacteriales</taxon>
        <taxon>Mycobacteriaceae</taxon>
        <taxon>Mycobacterium</taxon>
    </lineage>
</organism>
<dbReference type="OrthoDB" id="4621591at2"/>
<dbReference type="Proteomes" id="UP000467385">
    <property type="component" value="Chromosome"/>
</dbReference>
<keyword evidence="2" id="KW-0732">Signal</keyword>
<feature type="chain" id="PRO_5043982993" evidence="2">
    <location>
        <begin position="32"/>
        <end position="264"/>
    </location>
</feature>
<accession>A0A1X1T6N3</accession>
<dbReference type="STRING" id="44010.AWC00_16075"/>
<evidence type="ECO:0000256" key="1">
    <source>
        <dbReference type="SAM" id="MobiDB-lite"/>
    </source>
</evidence>
<evidence type="ECO:0000313" key="4">
    <source>
        <dbReference type="Proteomes" id="UP000467385"/>
    </source>
</evidence>